<dbReference type="Pfam" id="PF00355">
    <property type="entry name" value="Rieske"/>
    <property type="match status" value="1"/>
</dbReference>
<organism evidence="13 14">
    <name type="scientific">Elaeophora elaphi</name>
    <dbReference type="NCBI Taxonomy" id="1147741"/>
    <lineage>
        <taxon>Eukaryota</taxon>
        <taxon>Metazoa</taxon>
        <taxon>Ecdysozoa</taxon>
        <taxon>Nematoda</taxon>
        <taxon>Chromadorea</taxon>
        <taxon>Rhabditida</taxon>
        <taxon>Spirurina</taxon>
        <taxon>Spiruromorpha</taxon>
        <taxon>Filarioidea</taxon>
        <taxon>Onchocercidae</taxon>
        <taxon>Elaeophora</taxon>
    </lineage>
</organism>
<dbReference type="SUPFAM" id="SSF50022">
    <property type="entry name" value="ISP domain"/>
    <property type="match status" value="1"/>
</dbReference>
<comment type="cofactor">
    <cofactor evidence="11">
        <name>[2Fe-2S] cluster</name>
        <dbReference type="ChEBI" id="CHEBI:190135"/>
    </cofactor>
</comment>
<dbReference type="Pfam" id="PF05193">
    <property type="entry name" value="Peptidase_M16_C"/>
    <property type="match status" value="1"/>
</dbReference>
<evidence type="ECO:0000256" key="1">
    <source>
        <dbReference type="ARBA" id="ARBA00004167"/>
    </source>
</evidence>
<name>A0A0R3RF90_9BILA</name>
<keyword evidence="8" id="KW-0411">Iron-sulfur</keyword>
<keyword evidence="13" id="KW-1185">Reference proteome</keyword>
<sequence>MSWRSALCTASKALTGSHALHLSLRTTAAYASHDVLSNISSPQVTSLKNGFRIVTETRERPTVAHLLIITKIILEARTLQVGVWINSGSRFENETNNGVANFLEHMIYRGTGRRSQTELEMELEKIGARFDSYTSREHNAFYVQCVPKDVENVVALLADVLQNSKLDQAALETERTRILYEINKAADDHSEVVFDYLHDAAFQGTPMAKSVYGTEEAIRSLTQNDLRKYLDVQYRPSRMVLGAVGNIEHAKIANFAERYFGSLSIGQSGNASDSKGIRFTGSEFLYRNDDIPFMYGALAVEGVGFNHPDAIPLKVASMMIGDWDCTQLSSTNAATAVTQKISTGYGLHQLKSFSINYGDCGLFGFYVVMNGNDVSSTTFGMKEVIRGWKRLAVGVPEEEVERGRNMYKTVAFSALESSVTRADDIAKQVLYSGAVQSLSDLESAIESVDKEAISEAMNKHVYDRDLAVAGVVRINFVLLKNYGNFNKNSPSSVKEGNVLCISYRFFFADGRPFIGRTIFANVCGSQSIGCLQISVTTKDKDDSIPVVMSSSRNSELDAPSSGHMLCTMSVKRIIATSRRLIHTDIAFPKYHDDERSKAAIDSTKAARDTEDYRRATAQGLLFGVNGAVYLYMATKFVQSLVTYKSMPADQLAMANTEIDLNEIPEGQCKTYTWRGKPLFVAHRTEDDIRKAKSVNLSELRDPQTDDERVKKDEWLVTIGVCPHLGCVPLAGKGDFGGYYCPCHGSTFDTSGRIRLGPAPNNLEVPPYQIIDNNKLIVGD</sequence>
<protein>
    <submittedName>
        <fullName evidence="14">Rieske domain-containing protein</fullName>
    </submittedName>
</protein>
<dbReference type="InterPro" id="IPR037008">
    <property type="entry name" value="bc1_Rieske_TM_sf"/>
</dbReference>
<dbReference type="GO" id="GO:0005739">
    <property type="term" value="C:mitochondrion"/>
    <property type="evidence" value="ECO:0007669"/>
    <property type="project" value="TreeGrafter"/>
</dbReference>
<evidence type="ECO:0000256" key="10">
    <source>
        <dbReference type="ARBA" id="ARBA00023157"/>
    </source>
</evidence>
<dbReference type="Pfam" id="PF02921">
    <property type="entry name" value="UCR_TM"/>
    <property type="match status" value="1"/>
</dbReference>
<evidence type="ECO:0000256" key="9">
    <source>
        <dbReference type="ARBA" id="ARBA00023136"/>
    </source>
</evidence>
<dbReference type="GO" id="GO:0008121">
    <property type="term" value="F:quinol-cytochrome-c reductase activity"/>
    <property type="evidence" value="ECO:0007669"/>
    <property type="project" value="InterPro"/>
</dbReference>
<dbReference type="InterPro" id="IPR011765">
    <property type="entry name" value="Pept_M16_N"/>
</dbReference>
<dbReference type="GO" id="GO:0051537">
    <property type="term" value="F:2 iron, 2 sulfur cluster binding"/>
    <property type="evidence" value="ECO:0007669"/>
    <property type="project" value="UniProtKB-KW"/>
</dbReference>
<feature type="domain" description="Rieske" evidence="12">
    <location>
        <begin position="708"/>
        <end position="776"/>
    </location>
</feature>
<dbReference type="FunFam" id="2.102.10.10:FF:000001">
    <property type="entry name" value="Cytochrome b-c1 complex subunit Rieske, mitochondrial"/>
    <property type="match status" value="1"/>
</dbReference>
<evidence type="ECO:0000256" key="4">
    <source>
        <dbReference type="ARBA" id="ARBA00022714"/>
    </source>
</evidence>
<dbReference type="InterPro" id="IPR004192">
    <property type="entry name" value="Rieske_TM"/>
</dbReference>
<proteinExistence type="inferred from homology"/>
<evidence type="ECO:0000256" key="5">
    <source>
        <dbReference type="ARBA" id="ARBA00022723"/>
    </source>
</evidence>
<keyword evidence="5" id="KW-0479">Metal-binding</keyword>
<evidence type="ECO:0000256" key="6">
    <source>
        <dbReference type="ARBA" id="ARBA00022989"/>
    </source>
</evidence>
<evidence type="ECO:0000256" key="3">
    <source>
        <dbReference type="ARBA" id="ARBA00022692"/>
    </source>
</evidence>
<dbReference type="PRINTS" id="PR00162">
    <property type="entry name" value="RIESKE"/>
</dbReference>
<keyword evidence="10" id="KW-1015">Disulfide bond</keyword>
<dbReference type="InterPro" id="IPR017941">
    <property type="entry name" value="Rieske_2Fe-2S"/>
</dbReference>
<evidence type="ECO:0000313" key="14">
    <source>
        <dbReference type="WBParaSite" id="EEL_0000001401-mRNA-1"/>
    </source>
</evidence>
<evidence type="ECO:0000256" key="8">
    <source>
        <dbReference type="ARBA" id="ARBA00023014"/>
    </source>
</evidence>
<evidence type="ECO:0000256" key="2">
    <source>
        <dbReference type="ARBA" id="ARBA00010651"/>
    </source>
</evidence>
<dbReference type="InterPro" id="IPR006317">
    <property type="entry name" value="Ubiquinol_cyt_c_Rdtase_Fe-S-su"/>
</dbReference>
<dbReference type="Gene3D" id="2.102.10.10">
    <property type="entry name" value="Rieske [2Fe-2S] iron-sulphur domain"/>
    <property type="match status" value="1"/>
</dbReference>
<evidence type="ECO:0000259" key="12">
    <source>
        <dbReference type="PROSITE" id="PS51296"/>
    </source>
</evidence>
<dbReference type="InterPro" id="IPR036922">
    <property type="entry name" value="Rieske_2Fe-2S_sf"/>
</dbReference>
<dbReference type="InterPro" id="IPR005805">
    <property type="entry name" value="Rieske_Fe-S_prot_C"/>
</dbReference>
<dbReference type="NCBIfam" id="TIGR01416">
    <property type="entry name" value="Rieske_proteo"/>
    <property type="match status" value="1"/>
</dbReference>
<dbReference type="PROSITE" id="PS51296">
    <property type="entry name" value="RIESKE"/>
    <property type="match status" value="1"/>
</dbReference>
<dbReference type="GO" id="GO:0016020">
    <property type="term" value="C:membrane"/>
    <property type="evidence" value="ECO:0007669"/>
    <property type="project" value="UniProtKB-SubCell"/>
</dbReference>
<evidence type="ECO:0000256" key="7">
    <source>
        <dbReference type="ARBA" id="ARBA00023004"/>
    </source>
</evidence>
<dbReference type="SUPFAM" id="SSF63411">
    <property type="entry name" value="LuxS/MPP-like metallohydrolase"/>
    <property type="match status" value="2"/>
</dbReference>
<keyword evidence="9" id="KW-0472">Membrane</keyword>
<accession>A0A0R3RF90</accession>
<dbReference type="STRING" id="1147741.A0A0R3RF90"/>
<keyword evidence="3" id="KW-0812">Transmembrane</keyword>
<dbReference type="CDD" id="cd03470">
    <property type="entry name" value="Rieske_cytochrome_bc1"/>
    <property type="match status" value="1"/>
</dbReference>
<dbReference type="PANTHER" id="PTHR11851">
    <property type="entry name" value="METALLOPROTEASE"/>
    <property type="match status" value="1"/>
</dbReference>
<dbReference type="FunFam" id="3.30.830.10:FF:000008">
    <property type="entry name" value="Mitochondrial-processing peptidase subunit beta"/>
    <property type="match status" value="1"/>
</dbReference>
<dbReference type="Gene3D" id="1.20.5.270">
    <property type="entry name" value="Ubiquinol cytochrome reductase, transmembrane domain"/>
    <property type="match status" value="1"/>
</dbReference>
<reference evidence="14" key="1">
    <citation type="submission" date="2017-02" db="UniProtKB">
        <authorList>
            <consortium name="WormBaseParasite"/>
        </authorList>
    </citation>
    <scope>IDENTIFICATION</scope>
</reference>
<comment type="similarity">
    <text evidence="2">Belongs to the Rieske iron-sulfur protein family.</text>
</comment>
<comment type="subcellular location">
    <subcellularLocation>
        <location evidence="1">Membrane</location>
        <topology evidence="1">Single-pass membrane protein</topology>
    </subcellularLocation>
</comment>
<evidence type="ECO:0000256" key="11">
    <source>
        <dbReference type="ARBA" id="ARBA00034078"/>
    </source>
</evidence>
<keyword evidence="7" id="KW-0408">Iron</keyword>
<dbReference type="AlphaFoldDB" id="A0A0R3RF90"/>
<dbReference type="InterPro" id="IPR011249">
    <property type="entry name" value="Metalloenz_LuxS/M16"/>
</dbReference>
<dbReference type="PANTHER" id="PTHR11851:SF143">
    <property type="entry name" value="CYTOCHROME B-C1 COMPLEX SUBUNIT 1, MITOCHONDRIAL"/>
    <property type="match status" value="1"/>
</dbReference>
<dbReference type="GO" id="GO:0046872">
    <property type="term" value="F:metal ion binding"/>
    <property type="evidence" value="ECO:0007669"/>
    <property type="project" value="UniProtKB-KW"/>
</dbReference>
<dbReference type="InterPro" id="IPR007863">
    <property type="entry name" value="Peptidase_M16_C"/>
</dbReference>
<keyword evidence="4" id="KW-0001">2Fe-2S</keyword>
<dbReference type="Proteomes" id="UP000050640">
    <property type="component" value="Unplaced"/>
</dbReference>
<dbReference type="Pfam" id="PF00675">
    <property type="entry name" value="Peptidase_M16"/>
    <property type="match status" value="1"/>
</dbReference>
<keyword evidence="6" id="KW-1133">Transmembrane helix</keyword>
<dbReference type="InterPro" id="IPR050361">
    <property type="entry name" value="MPP/UQCRC_Complex"/>
</dbReference>
<dbReference type="Gene3D" id="3.30.830.10">
    <property type="entry name" value="Metalloenzyme, LuxS/M16 peptidase-like"/>
    <property type="match status" value="2"/>
</dbReference>
<evidence type="ECO:0000313" key="13">
    <source>
        <dbReference type="Proteomes" id="UP000050640"/>
    </source>
</evidence>
<dbReference type="WBParaSite" id="EEL_0000001401-mRNA-1">
    <property type="protein sequence ID" value="EEL_0000001401-mRNA-1"/>
    <property type="gene ID" value="EEL_0000001401"/>
</dbReference>